<evidence type="ECO:0000259" key="9">
    <source>
        <dbReference type="PROSITE" id="PS50157"/>
    </source>
</evidence>
<dbReference type="EMBL" id="KK113854">
    <property type="protein sequence ID" value="KFM61203.1"/>
    <property type="molecule type" value="Genomic_DNA"/>
</dbReference>
<dbReference type="InterPro" id="IPR050331">
    <property type="entry name" value="Zinc_finger"/>
</dbReference>
<keyword evidence="6" id="KW-0539">Nucleus</keyword>
<dbReference type="Pfam" id="PF00096">
    <property type="entry name" value="zf-C2H2"/>
    <property type="match status" value="3"/>
</dbReference>
<evidence type="ECO:0000313" key="10">
    <source>
        <dbReference type="EMBL" id="KFM61203.1"/>
    </source>
</evidence>
<dbReference type="PROSITE" id="PS50157">
    <property type="entry name" value="ZINC_FINGER_C2H2_2"/>
    <property type="match status" value="2"/>
</dbReference>
<proteinExistence type="predicted"/>
<dbReference type="Proteomes" id="UP000054359">
    <property type="component" value="Unassembled WGS sequence"/>
</dbReference>
<keyword evidence="3" id="KW-0677">Repeat</keyword>
<evidence type="ECO:0000256" key="1">
    <source>
        <dbReference type="ARBA" id="ARBA00004123"/>
    </source>
</evidence>
<dbReference type="FunFam" id="3.30.160.60:FF:000145">
    <property type="entry name" value="Zinc finger protein 574"/>
    <property type="match status" value="1"/>
</dbReference>
<dbReference type="PROSITE" id="PS00028">
    <property type="entry name" value="ZINC_FINGER_C2H2_1"/>
    <property type="match status" value="2"/>
</dbReference>
<dbReference type="AlphaFoldDB" id="A0A087T7W4"/>
<name>A0A087T7W4_STEMI</name>
<dbReference type="InterPro" id="IPR013087">
    <property type="entry name" value="Znf_C2H2_type"/>
</dbReference>
<dbReference type="Gene3D" id="3.30.160.60">
    <property type="entry name" value="Classic Zinc Finger"/>
    <property type="match status" value="3"/>
</dbReference>
<evidence type="ECO:0000256" key="7">
    <source>
        <dbReference type="PROSITE-ProRule" id="PRU00042"/>
    </source>
</evidence>
<dbReference type="GO" id="GO:0005634">
    <property type="term" value="C:nucleus"/>
    <property type="evidence" value="ECO:0007669"/>
    <property type="project" value="UniProtKB-SubCell"/>
</dbReference>
<organism evidence="10 11">
    <name type="scientific">Stegodyphus mimosarum</name>
    <name type="common">African social velvet spider</name>
    <dbReference type="NCBI Taxonomy" id="407821"/>
    <lineage>
        <taxon>Eukaryota</taxon>
        <taxon>Metazoa</taxon>
        <taxon>Ecdysozoa</taxon>
        <taxon>Arthropoda</taxon>
        <taxon>Chelicerata</taxon>
        <taxon>Arachnida</taxon>
        <taxon>Araneae</taxon>
        <taxon>Araneomorphae</taxon>
        <taxon>Entelegynae</taxon>
        <taxon>Eresoidea</taxon>
        <taxon>Eresidae</taxon>
        <taxon>Stegodyphus</taxon>
    </lineage>
</organism>
<reference evidence="10 11" key="1">
    <citation type="submission" date="2013-11" db="EMBL/GenBank/DDBJ databases">
        <title>Genome sequencing of Stegodyphus mimosarum.</title>
        <authorList>
            <person name="Bechsgaard J."/>
        </authorList>
    </citation>
    <scope>NUCLEOTIDE SEQUENCE [LARGE SCALE GENOMIC DNA]</scope>
</reference>
<protein>
    <submittedName>
        <fullName evidence="10">Protein glass</fullName>
    </submittedName>
</protein>
<evidence type="ECO:0000256" key="2">
    <source>
        <dbReference type="ARBA" id="ARBA00022723"/>
    </source>
</evidence>
<feature type="non-terminal residue" evidence="10">
    <location>
        <position position="114"/>
    </location>
</feature>
<dbReference type="PANTHER" id="PTHR16515">
    <property type="entry name" value="PR DOMAIN ZINC FINGER PROTEIN"/>
    <property type="match status" value="1"/>
</dbReference>
<evidence type="ECO:0000256" key="5">
    <source>
        <dbReference type="ARBA" id="ARBA00022833"/>
    </source>
</evidence>
<dbReference type="PANTHER" id="PTHR16515:SF49">
    <property type="entry name" value="GASTRULA ZINC FINGER PROTEIN XLCGF49.1-LIKE-RELATED"/>
    <property type="match status" value="1"/>
</dbReference>
<feature type="domain" description="C2H2-type" evidence="9">
    <location>
        <begin position="39"/>
        <end position="66"/>
    </location>
</feature>
<comment type="subcellular location">
    <subcellularLocation>
        <location evidence="1">Nucleus</location>
    </subcellularLocation>
</comment>
<gene>
    <name evidence="10" type="ORF">X975_03156</name>
</gene>
<dbReference type="GO" id="GO:0008270">
    <property type="term" value="F:zinc ion binding"/>
    <property type="evidence" value="ECO:0007669"/>
    <property type="project" value="UniProtKB-KW"/>
</dbReference>
<evidence type="ECO:0000313" key="11">
    <source>
        <dbReference type="Proteomes" id="UP000054359"/>
    </source>
</evidence>
<dbReference type="GO" id="GO:0010468">
    <property type="term" value="P:regulation of gene expression"/>
    <property type="evidence" value="ECO:0007669"/>
    <property type="project" value="TreeGrafter"/>
</dbReference>
<keyword evidence="11" id="KW-1185">Reference proteome</keyword>
<keyword evidence="5" id="KW-0862">Zinc</keyword>
<evidence type="ECO:0000256" key="4">
    <source>
        <dbReference type="ARBA" id="ARBA00022771"/>
    </source>
</evidence>
<feature type="region of interest" description="Disordered" evidence="8">
    <location>
        <begin position="16"/>
        <end position="35"/>
    </location>
</feature>
<sequence>MYDVYSDTDKLMPNSHYQTRNGNYGAGLDNKREPPEKKYQCGICSYMFRSMSHLKSHLLIHTGERPFDCPICGKSFNQRSHVTSHVQTHTKPFKCKICDRRFSRKQLYVTHIMH</sequence>
<accession>A0A087T7W4</accession>
<evidence type="ECO:0000256" key="8">
    <source>
        <dbReference type="SAM" id="MobiDB-lite"/>
    </source>
</evidence>
<evidence type="ECO:0000256" key="3">
    <source>
        <dbReference type="ARBA" id="ARBA00022737"/>
    </source>
</evidence>
<keyword evidence="4 7" id="KW-0863">Zinc-finger</keyword>
<dbReference type="STRING" id="407821.A0A087T7W4"/>
<dbReference type="SMART" id="SM00355">
    <property type="entry name" value="ZnF_C2H2"/>
    <property type="match status" value="3"/>
</dbReference>
<feature type="domain" description="C2H2-type" evidence="9">
    <location>
        <begin position="67"/>
        <end position="94"/>
    </location>
</feature>
<evidence type="ECO:0000256" key="6">
    <source>
        <dbReference type="ARBA" id="ARBA00023242"/>
    </source>
</evidence>
<dbReference type="SUPFAM" id="SSF57667">
    <property type="entry name" value="beta-beta-alpha zinc fingers"/>
    <property type="match status" value="2"/>
</dbReference>
<keyword evidence="2" id="KW-0479">Metal-binding</keyword>
<dbReference type="OrthoDB" id="6478496at2759"/>
<dbReference type="InterPro" id="IPR036236">
    <property type="entry name" value="Znf_C2H2_sf"/>
</dbReference>
<dbReference type="FunFam" id="3.30.160.60:FF:001325">
    <property type="entry name" value="zinc finger protein 200"/>
    <property type="match status" value="1"/>
</dbReference>